<feature type="region of interest" description="Disordered" evidence="3">
    <location>
        <begin position="89"/>
        <end position="144"/>
    </location>
</feature>
<dbReference type="Gene3D" id="2.130.10.10">
    <property type="entry name" value="YVTN repeat-like/Quinoprotein amine dehydrogenase"/>
    <property type="match status" value="1"/>
</dbReference>
<dbReference type="OrthoDB" id="4869960at2759"/>
<reference evidence="4" key="1">
    <citation type="submission" date="2020-11" db="EMBL/GenBank/DDBJ databases">
        <authorList>
            <person name="Tran Van P."/>
        </authorList>
    </citation>
    <scope>NUCLEOTIDE SEQUENCE</scope>
</reference>
<organism evidence="4">
    <name type="scientific">Cyprideis torosa</name>
    <dbReference type="NCBI Taxonomy" id="163714"/>
    <lineage>
        <taxon>Eukaryota</taxon>
        <taxon>Metazoa</taxon>
        <taxon>Ecdysozoa</taxon>
        <taxon>Arthropoda</taxon>
        <taxon>Crustacea</taxon>
        <taxon>Oligostraca</taxon>
        <taxon>Ostracoda</taxon>
        <taxon>Podocopa</taxon>
        <taxon>Podocopida</taxon>
        <taxon>Cytherocopina</taxon>
        <taxon>Cytheroidea</taxon>
        <taxon>Cytherideidae</taxon>
        <taxon>Cyprideis</taxon>
    </lineage>
</organism>
<keyword evidence="1" id="KW-0853">WD repeat</keyword>
<feature type="region of interest" description="Disordered" evidence="3">
    <location>
        <begin position="160"/>
        <end position="277"/>
    </location>
</feature>
<dbReference type="SUPFAM" id="SSF50978">
    <property type="entry name" value="WD40 repeat-like"/>
    <property type="match status" value="1"/>
</dbReference>
<dbReference type="AlphaFoldDB" id="A0A7R8WP51"/>
<sequence length="328" mass="35846">FFAKNSLLSFPRPLTCMDVAPIHNQIALGTSDSFIHIYDHRNLKRALWSFPLPDSTRERRITSLLYSPDESEILVSYASSDVVLYSLKDPPPDLGSPPEGDQFHAPKLAPPKLKRVRLRGDWSDTGPESRPSSEPGGAPPPNRRTLQSMLLQRMVRALSSAVVRRHRNGGVARERREEEGEGEGSAAGASGGGSEGDRLGRQGTSSEEDVNADNIMASVPSGEPPNSMGAEVPSGEPPNSMGAEVLLSDPIPHPSSEDEEPEQQSTAFSSMTPTPDILQRFSGHRNARTMIKEAVFWGRRHILSGSDCGRVFVWDRETAQCVMLLRAD</sequence>
<keyword evidence="2" id="KW-0677">Repeat</keyword>
<accession>A0A7R8WP51</accession>
<dbReference type="GO" id="GO:0080008">
    <property type="term" value="C:Cul4-RING E3 ubiquitin ligase complex"/>
    <property type="evidence" value="ECO:0007669"/>
    <property type="project" value="TreeGrafter"/>
</dbReference>
<dbReference type="GO" id="GO:0045944">
    <property type="term" value="P:positive regulation of transcription by RNA polymerase II"/>
    <property type="evidence" value="ECO:0007669"/>
    <property type="project" value="TreeGrafter"/>
</dbReference>
<evidence type="ECO:0000256" key="2">
    <source>
        <dbReference type="ARBA" id="ARBA00022737"/>
    </source>
</evidence>
<gene>
    <name evidence="4" type="ORF">CTOB1V02_LOCUS13306</name>
</gene>
<dbReference type="GO" id="GO:0005737">
    <property type="term" value="C:cytoplasm"/>
    <property type="evidence" value="ECO:0007669"/>
    <property type="project" value="TreeGrafter"/>
</dbReference>
<proteinExistence type="predicted"/>
<feature type="compositionally biased region" description="Gly residues" evidence="3">
    <location>
        <begin position="183"/>
        <end position="194"/>
    </location>
</feature>
<feature type="non-terminal residue" evidence="4">
    <location>
        <position position="328"/>
    </location>
</feature>
<dbReference type="InterPro" id="IPR045151">
    <property type="entry name" value="DCAF8"/>
</dbReference>
<protein>
    <submittedName>
        <fullName evidence="4">Uncharacterized protein</fullName>
    </submittedName>
</protein>
<feature type="non-terminal residue" evidence="4">
    <location>
        <position position="1"/>
    </location>
</feature>
<dbReference type="EMBL" id="OB673093">
    <property type="protein sequence ID" value="CAD7235491.1"/>
    <property type="molecule type" value="Genomic_DNA"/>
</dbReference>
<dbReference type="InterPro" id="IPR015943">
    <property type="entry name" value="WD40/YVTN_repeat-like_dom_sf"/>
</dbReference>
<dbReference type="InterPro" id="IPR036322">
    <property type="entry name" value="WD40_repeat_dom_sf"/>
</dbReference>
<evidence type="ECO:0000256" key="1">
    <source>
        <dbReference type="ARBA" id="ARBA00022574"/>
    </source>
</evidence>
<dbReference type="PANTHER" id="PTHR15574:SF39">
    <property type="entry name" value="DDB1- AND CUL4-ASSOCIATED FACTOR 6"/>
    <property type="match status" value="1"/>
</dbReference>
<evidence type="ECO:0000313" key="4">
    <source>
        <dbReference type="EMBL" id="CAD7235491.1"/>
    </source>
</evidence>
<dbReference type="SMART" id="SM00320">
    <property type="entry name" value="WD40"/>
    <property type="match status" value="3"/>
</dbReference>
<evidence type="ECO:0000256" key="3">
    <source>
        <dbReference type="SAM" id="MobiDB-lite"/>
    </source>
</evidence>
<dbReference type="InterPro" id="IPR001680">
    <property type="entry name" value="WD40_rpt"/>
</dbReference>
<dbReference type="PANTHER" id="PTHR15574">
    <property type="entry name" value="WD REPEAT DOMAIN-CONTAINING FAMILY"/>
    <property type="match status" value="1"/>
</dbReference>
<name>A0A7R8WP51_9CRUS</name>